<dbReference type="InterPro" id="IPR015943">
    <property type="entry name" value="WD40/YVTN_repeat-like_dom_sf"/>
</dbReference>
<feature type="compositionally biased region" description="Polar residues" evidence="1">
    <location>
        <begin position="958"/>
        <end position="974"/>
    </location>
</feature>
<dbReference type="InterPro" id="IPR036322">
    <property type="entry name" value="WD40_repeat_dom_sf"/>
</dbReference>
<feature type="compositionally biased region" description="Basic and acidic residues" evidence="1">
    <location>
        <begin position="832"/>
        <end position="842"/>
    </location>
</feature>
<gene>
    <name evidence="4" type="ORF">DBRI1063_LOCUS7643</name>
</gene>
<name>A0A7S1YZL1_9STRA</name>
<feature type="region of interest" description="Disordered" evidence="1">
    <location>
        <begin position="792"/>
        <end position="866"/>
    </location>
</feature>
<dbReference type="Gene3D" id="2.130.10.10">
    <property type="entry name" value="YVTN repeat-like/Quinoprotein amine dehydrogenase"/>
    <property type="match status" value="1"/>
</dbReference>
<feature type="domain" description="BEACH-type PH" evidence="3">
    <location>
        <begin position="272"/>
        <end position="401"/>
    </location>
</feature>
<feature type="compositionally biased region" description="Low complexity" evidence="1">
    <location>
        <begin position="10"/>
        <end position="28"/>
    </location>
</feature>
<dbReference type="SUPFAM" id="SSF50978">
    <property type="entry name" value="WD40 repeat-like"/>
    <property type="match status" value="1"/>
</dbReference>
<dbReference type="SUPFAM" id="SSF81837">
    <property type="entry name" value="BEACH domain"/>
    <property type="match status" value="1"/>
</dbReference>
<evidence type="ECO:0000259" key="3">
    <source>
        <dbReference type="PROSITE" id="PS51783"/>
    </source>
</evidence>
<evidence type="ECO:0000259" key="2">
    <source>
        <dbReference type="PROSITE" id="PS50197"/>
    </source>
</evidence>
<feature type="compositionally biased region" description="Polar residues" evidence="1">
    <location>
        <begin position="820"/>
        <end position="831"/>
    </location>
</feature>
<dbReference type="InterPro" id="IPR057496">
    <property type="entry name" value="FAN-like_PH"/>
</dbReference>
<sequence>MSLLRRRIDSSSASTSFSSPRQQQQHQQPPSPSKKTNIPMDQAVQVLYPRSKITQSTTQTKTSRHTTLITTNAQQRFTQLLLEHGECHLQDWAVVASSRPLNDDHHLNSHTTTPTRRQPPKSKFIMDDGVILISPSTSMGSITGRLRLCSRSVVFEPTDVSRGIVRCPFDRMVHPPTWKDKMGVVQCNRHYVMKTNNVIGPFTNVEQWCEFRFLFLHSDPVKFYELSQTLFHMVKNEHSPTDTTTQNPQLTLKEILHPIHNRPFDPSNYIDARERPLTSNLRCSLKSPLLTKSGCCIVTRDYIYFQPASGVFTSTASKAICWKISDVVATARRYSGLKDVALELYFVSNGSGGCVDVPKRRYGRSSSSGSSGSKTSSTSSSSVLLAFETTKERERVLHLLPRQIPCHTDASFLQQAYVAWKTSSISNFEYLLLLNSAAGRTYHDLSRYPVFPWVLSDYNSTKLDLMDPKMYRDLSKPIGALNEKRLDYFRTRFHSMAQDLEGDSSAGAGVDQAFLYGTHYSAPGYVLYYLIRNMPEHMLCLQNGKFDAPDRMFYSIEHTYSSILENHTDVKELIPEFYDPSAGFDFLINARSLQLGTTQTGDRVHDVKLPLWAKSPRDYIKKNRAALESDICTKMLPKWIDLIFGEVSRGEKARDSSNLFHPTAYLGPSDLESMATEEERMQAELQATEFGIVPDLLFCLPHPSKMVNDQEDDNENDNGLNFFAPETGRAVIIEDMNDNDDHDDIKHYHHESKTTSAVDQPWELLDAPVPAALSTDKKSISHEDVLKIDHSWSSESMSSARKTAEEKKMAPTTPARKAKSSWTASKTNLHTVRSDDGFDKVVRNGGDGANGNYHDVSGASKPQHYLGTADEFGSEIDRYSQFSSSPANQSSSSLLSSKKLSLKGSGDSTPEWKQHHQSEFSSPSRKSRSELNSNGGRSSSSSLTSSPLKGIKDRKKLTSLSSPPTSQQEPLAAATSQGWELKQITFKNNMHGDSVSGCSLLLQEGIQNHSFLATVSLDGGLMVHTLPSFHDNDGDNDEFKRRTFPAPTRKSAISRFPYLGRGAAADRGCVSTRNNTSISSSAASSLRKMNSFRTHTSADPLACLVLTSDDSGGHVVFAGGHDDIVLAYGINSGCALASVYSHRDAVTGIDLICRSSFGEERSTMSSTSSYLVPSSSILEKSTHMMVSGSWDATVKLWSVSISAGEAVSINREPLAELFDADSSIVSVSATEVNGNGVAICAGCDDGSLVVWMCHDDGKKEVIHKQAAKRGGGACSAVKWVSTQGFGEPKLFVGFETGKLVSYVLTNGAIRPMSKIMLGSAVRCITATDDLVLAGCADGSLQLILVDYDGNLDAASRKWNSVNGNKSPSITCVSIAEDKELHNTRQYICATGHDDGSVVLSKMKEI</sequence>
<feature type="region of interest" description="Disordered" evidence="1">
    <location>
        <begin position="1"/>
        <end position="38"/>
    </location>
</feature>
<evidence type="ECO:0000313" key="4">
    <source>
        <dbReference type="EMBL" id="CAD9323624.1"/>
    </source>
</evidence>
<evidence type="ECO:0008006" key="5">
    <source>
        <dbReference type="Google" id="ProtNLM"/>
    </source>
</evidence>
<dbReference type="EMBL" id="HBGN01011998">
    <property type="protein sequence ID" value="CAD9323624.1"/>
    <property type="molecule type" value="Transcribed_RNA"/>
</dbReference>
<dbReference type="PANTHER" id="PTHR13743:SF123">
    <property type="entry name" value="PROTEIN FAN"/>
    <property type="match status" value="1"/>
</dbReference>
<protein>
    <recommendedName>
        <fullName evidence="5">BEACH domain-containing protein</fullName>
    </recommendedName>
</protein>
<dbReference type="InterPro" id="IPR023362">
    <property type="entry name" value="PH-BEACH_dom"/>
</dbReference>
<dbReference type="CDD" id="cd06071">
    <property type="entry name" value="Beach"/>
    <property type="match status" value="1"/>
</dbReference>
<dbReference type="InterPro" id="IPR000409">
    <property type="entry name" value="BEACH_dom"/>
</dbReference>
<evidence type="ECO:0000256" key="1">
    <source>
        <dbReference type="SAM" id="MobiDB-lite"/>
    </source>
</evidence>
<feature type="domain" description="BEACH" evidence="2">
    <location>
        <begin position="405"/>
        <end position="705"/>
    </location>
</feature>
<dbReference type="SMART" id="SM00320">
    <property type="entry name" value="WD40"/>
    <property type="match status" value="3"/>
</dbReference>
<feature type="region of interest" description="Disordered" evidence="1">
    <location>
        <begin position="880"/>
        <end position="974"/>
    </location>
</feature>
<reference evidence="4" key="1">
    <citation type="submission" date="2021-01" db="EMBL/GenBank/DDBJ databases">
        <authorList>
            <person name="Corre E."/>
            <person name="Pelletier E."/>
            <person name="Niang G."/>
            <person name="Scheremetjew M."/>
            <person name="Finn R."/>
            <person name="Kale V."/>
            <person name="Holt S."/>
            <person name="Cochrane G."/>
            <person name="Meng A."/>
            <person name="Brown T."/>
            <person name="Cohen L."/>
        </authorList>
    </citation>
    <scope>NUCLEOTIDE SEQUENCE</scope>
    <source>
        <strain evidence="4">Pop2</strain>
    </source>
</reference>
<dbReference type="InterPro" id="IPR036372">
    <property type="entry name" value="BEACH_dom_sf"/>
</dbReference>
<dbReference type="SMART" id="SM01026">
    <property type="entry name" value="Beach"/>
    <property type="match status" value="1"/>
</dbReference>
<dbReference type="Gene3D" id="1.10.1540.10">
    <property type="entry name" value="BEACH domain"/>
    <property type="match status" value="1"/>
</dbReference>
<dbReference type="Pfam" id="PF25400">
    <property type="entry name" value="PH_FAN"/>
    <property type="match status" value="1"/>
</dbReference>
<organism evidence="4">
    <name type="scientific">Ditylum brightwellii</name>
    <dbReference type="NCBI Taxonomy" id="49249"/>
    <lineage>
        <taxon>Eukaryota</taxon>
        <taxon>Sar</taxon>
        <taxon>Stramenopiles</taxon>
        <taxon>Ochrophyta</taxon>
        <taxon>Bacillariophyta</taxon>
        <taxon>Mediophyceae</taxon>
        <taxon>Lithodesmiophycidae</taxon>
        <taxon>Lithodesmiales</taxon>
        <taxon>Lithodesmiaceae</taxon>
        <taxon>Ditylum</taxon>
    </lineage>
</organism>
<accession>A0A7S1YZL1</accession>
<dbReference type="PROSITE" id="PS50197">
    <property type="entry name" value="BEACH"/>
    <property type="match status" value="1"/>
</dbReference>
<dbReference type="InterPro" id="IPR001680">
    <property type="entry name" value="WD40_rpt"/>
</dbReference>
<feature type="compositionally biased region" description="Low complexity" evidence="1">
    <location>
        <begin position="919"/>
        <end position="946"/>
    </location>
</feature>
<dbReference type="PROSITE" id="PS51783">
    <property type="entry name" value="PH_BEACH"/>
    <property type="match status" value="1"/>
</dbReference>
<feature type="compositionally biased region" description="Low complexity" evidence="1">
    <location>
        <begin position="880"/>
        <end position="908"/>
    </location>
</feature>
<dbReference type="PANTHER" id="PTHR13743">
    <property type="entry name" value="BEIGE/BEACH-RELATED"/>
    <property type="match status" value="1"/>
</dbReference>
<dbReference type="Pfam" id="PF02138">
    <property type="entry name" value="Beach"/>
    <property type="match status" value="1"/>
</dbReference>
<dbReference type="SUPFAM" id="SSF50729">
    <property type="entry name" value="PH domain-like"/>
    <property type="match status" value="1"/>
</dbReference>
<dbReference type="InterPro" id="IPR050865">
    <property type="entry name" value="BEACH_Domain"/>
</dbReference>
<proteinExistence type="predicted"/>